<dbReference type="InterPro" id="IPR050281">
    <property type="entry name" value="Flavin_monoamine_oxidase"/>
</dbReference>
<dbReference type="Proteomes" id="UP000295210">
    <property type="component" value="Unassembled WGS sequence"/>
</dbReference>
<comment type="catalytic activity">
    <reaction evidence="8">
        <text>L-tryptophan + O2 = indole-3-acetamide + CO2 + H2O</text>
        <dbReference type="Rhea" id="RHEA:16165"/>
        <dbReference type="ChEBI" id="CHEBI:15377"/>
        <dbReference type="ChEBI" id="CHEBI:15379"/>
        <dbReference type="ChEBI" id="CHEBI:16031"/>
        <dbReference type="ChEBI" id="CHEBI:16526"/>
        <dbReference type="ChEBI" id="CHEBI:57912"/>
        <dbReference type="EC" id="1.13.12.3"/>
    </reaction>
</comment>
<dbReference type="InterPro" id="IPR001613">
    <property type="entry name" value="Flavin_amine_oxidase"/>
</dbReference>
<comment type="similarity">
    <text evidence="3">Belongs to the tryptophan 2-monooxygenase family.</text>
</comment>
<dbReference type="Gene3D" id="3.50.50.60">
    <property type="entry name" value="FAD/NAD(P)-binding domain"/>
    <property type="match status" value="1"/>
</dbReference>
<dbReference type="RefSeq" id="WP_131997979.1">
    <property type="nucleotide sequence ID" value="NZ_SMGK01000005.1"/>
</dbReference>
<evidence type="ECO:0000256" key="5">
    <source>
        <dbReference type="ARBA" id="ARBA00017871"/>
    </source>
</evidence>
<protein>
    <recommendedName>
        <fullName evidence="5">Tryptophan 2-monooxygenase</fullName>
        <ecNumber evidence="4">1.13.12.3</ecNumber>
    </recommendedName>
</protein>
<proteinExistence type="inferred from homology"/>
<comment type="pathway">
    <text evidence="2">Plant hormone metabolism; auxin biosynthesis.</text>
</comment>
<dbReference type="Pfam" id="PF01593">
    <property type="entry name" value="Amino_oxidase"/>
    <property type="match status" value="1"/>
</dbReference>
<evidence type="ECO:0000256" key="2">
    <source>
        <dbReference type="ARBA" id="ARBA00004814"/>
    </source>
</evidence>
<feature type="domain" description="Amine oxidase" evidence="10">
    <location>
        <begin position="108"/>
        <end position="412"/>
    </location>
</feature>
<dbReference type="InterPro" id="IPR002937">
    <property type="entry name" value="Amino_oxidase"/>
</dbReference>
<evidence type="ECO:0000259" key="10">
    <source>
        <dbReference type="Pfam" id="PF01593"/>
    </source>
</evidence>
<evidence type="ECO:0000256" key="1">
    <source>
        <dbReference type="ARBA" id="ARBA00001974"/>
    </source>
</evidence>
<name>A0A4V2PUS0_9BACT</name>
<sequence>MKTKSDVIILGAGMAGLAAARELAQAGRSVTVLEARDRIGGRILTLRPAESPLPVELGAEFVHGRPSELLKLIEEAGLTLFEFDGEDVCFESGKLGECPQREAFALLDELSIEDDLTFAEFLRLQQAAPAVAAQATRYVEGFNAADANRIGTASLARQQQAEDEIEGSRAFRIQEGNDRLTAFLAARVEAAGGQLLTSREATLIEWRPGAVRVHAGRDVFEAAQAIVTAPLGVLHSGQIRFTPEPEETLRAAHAMAMGTAARITFSFSTRFWASRFPAMGFLISQDHFPSVWWTTWPRANGLLTAWSGGPRAANLKESDLRTASLAALAEMFALDHVQGLLAGCWQHDWQRDRFSRGSYSYAPKGALHASGEMARPVEETLYFAGEHTDVTGHWGTMHGALRSGLRAAKQLLGRDHGSALR</sequence>
<keyword evidence="12" id="KW-1185">Reference proteome</keyword>
<dbReference type="OrthoDB" id="56323at2"/>
<comment type="cofactor">
    <cofactor evidence="1">
        <name>FAD</name>
        <dbReference type="ChEBI" id="CHEBI:57692"/>
    </cofactor>
</comment>
<evidence type="ECO:0000256" key="7">
    <source>
        <dbReference type="ARBA" id="ARBA00023070"/>
    </source>
</evidence>
<evidence type="ECO:0000313" key="12">
    <source>
        <dbReference type="Proteomes" id="UP000295210"/>
    </source>
</evidence>
<dbReference type="GO" id="GO:0050361">
    <property type="term" value="F:tryptophan 2-monooxygenase activity"/>
    <property type="evidence" value="ECO:0007669"/>
    <property type="project" value="UniProtKB-EC"/>
</dbReference>
<dbReference type="PRINTS" id="PR00757">
    <property type="entry name" value="AMINEOXDASEF"/>
</dbReference>
<evidence type="ECO:0000256" key="6">
    <source>
        <dbReference type="ARBA" id="ARBA00023002"/>
    </source>
</evidence>
<reference evidence="11 12" key="1">
    <citation type="submission" date="2019-03" db="EMBL/GenBank/DDBJ databases">
        <title>Genomic Encyclopedia of Type Strains, Phase IV (KMG-IV): sequencing the most valuable type-strain genomes for metagenomic binning, comparative biology and taxonomic classification.</title>
        <authorList>
            <person name="Goeker M."/>
        </authorList>
    </citation>
    <scope>NUCLEOTIDE SEQUENCE [LARGE SCALE GENOMIC DNA]</scope>
    <source>
        <strain evidence="11 12">DSM 103428</strain>
    </source>
</reference>
<dbReference type="AlphaFoldDB" id="A0A4V2PUS0"/>
<dbReference type="SUPFAM" id="SSF54373">
    <property type="entry name" value="FAD-linked reductases, C-terminal domain"/>
    <property type="match status" value="1"/>
</dbReference>
<keyword evidence="7" id="KW-0073">Auxin biosynthesis</keyword>
<comment type="caution">
    <text evidence="11">The sequence shown here is derived from an EMBL/GenBank/DDBJ whole genome shotgun (WGS) entry which is preliminary data.</text>
</comment>
<dbReference type="SUPFAM" id="SSF51905">
    <property type="entry name" value="FAD/NAD(P)-binding domain"/>
    <property type="match status" value="1"/>
</dbReference>
<dbReference type="InterPro" id="IPR036188">
    <property type="entry name" value="FAD/NAD-bd_sf"/>
</dbReference>
<dbReference type="PANTHER" id="PTHR10742:SF410">
    <property type="entry name" value="LYSINE-SPECIFIC HISTONE DEMETHYLASE 2"/>
    <property type="match status" value="1"/>
</dbReference>
<evidence type="ECO:0000313" key="11">
    <source>
        <dbReference type="EMBL" id="TCK71541.1"/>
    </source>
</evidence>
<dbReference type="PANTHER" id="PTHR10742">
    <property type="entry name" value="FLAVIN MONOAMINE OXIDASE"/>
    <property type="match status" value="1"/>
</dbReference>
<dbReference type="EMBL" id="SMGK01000005">
    <property type="protein sequence ID" value="TCK71541.1"/>
    <property type="molecule type" value="Genomic_DNA"/>
</dbReference>
<organism evidence="11 12">
    <name type="scientific">Acidipila rosea</name>
    <dbReference type="NCBI Taxonomy" id="768535"/>
    <lineage>
        <taxon>Bacteria</taxon>
        <taxon>Pseudomonadati</taxon>
        <taxon>Acidobacteriota</taxon>
        <taxon>Terriglobia</taxon>
        <taxon>Terriglobales</taxon>
        <taxon>Acidobacteriaceae</taxon>
        <taxon>Acidipila</taxon>
    </lineage>
</organism>
<evidence type="ECO:0000256" key="9">
    <source>
        <dbReference type="PIRSR" id="PIRSR601613-1"/>
    </source>
</evidence>
<accession>A0A4V2PUS0</accession>
<gene>
    <name evidence="11" type="ORF">C7378_2820</name>
</gene>
<dbReference type="Pfam" id="PF13450">
    <property type="entry name" value="NAD_binding_8"/>
    <property type="match status" value="1"/>
</dbReference>
<feature type="binding site" evidence="9">
    <location>
        <begin position="34"/>
        <end position="35"/>
    </location>
    <ligand>
        <name>FAD</name>
        <dbReference type="ChEBI" id="CHEBI:57692"/>
    </ligand>
</feature>
<evidence type="ECO:0000256" key="3">
    <source>
        <dbReference type="ARBA" id="ARBA00005833"/>
    </source>
</evidence>
<dbReference type="EC" id="1.13.12.3" evidence="4"/>
<evidence type="ECO:0000256" key="8">
    <source>
        <dbReference type="ARBA" id="ARBA00047321"/>
    </source>
</evidence>
<dbReference type="GO" id="GO:0009851">
    <property type="term" value="P:auxin biosynthetic process"/>
    <property type="evidence" value="ECO:0007669"/>
    <property type="project" value="UniProtKB-KW"/>
</dbReference>
<feature type="binding site" evidence="9">
    <location>
        <position position="386"/>
    </location>
    <ligand>
        <name>FAD</name>
        <dbReference type="ChEBI" id="CHEBI:57692"/>
    </ligand>
</feature>
<evidence type="ECO:0000256" key="4">
    <source>
        <dbReference type="ARBA" id="ARBA00012535"/>
    </source>
</evidence>
<keyword evidence="6" id="KW-0560">Oxidoreductase</keyword>